<dbReference type="EMBL" id="JACSPM010000004">
    <property type="protein sequence ID" value="MBD8024522.1"/>
    <property type="molecule type" value="Genomic_DNA"/>
</dbReference>
<dbReference type="InterPro" id="IPR000424">
    <property type="entry name" value="Primosome_PriB/ssb"/>
</dbReference>
<dbReference type="PANTHER" id="PTHR10302:SF27">
    <property type="entry name" value="SINGLE-STRANDED DNA-BINDING PROTEIN"/>
    <property type="match status" value="1"/>
</dbReference>
<dbReference type="InterPro" id="IPR012340">
    <property type="entry name" value="NA-bd_OB-fold"/>
</dbReference>
<feature type="compositionally biased region" description="Low complexity" evidence="4">
    <location>
        <begin position="129"/>
        <end position="159"/>
    </location>
</feature>
<evidence type="ECO:0000313" key="5">
    <source>
        <dbReference type="EMBL" id="MBD8024522.1"/>
    </source>
</evidence>
<comment type="caution">
    <text evidence="5">The sequence shown here is derived from an EMBL/GenBank/DDBJ whole genome shotgun (WGS) entry which is preliminary data.</text>
</comment>
<dbReference type="Gene3D" id="2.40.50.140">
    <property type="entry name" value="Nucleic acid-binding proteins"/>
    <property type="match status" value="1"/>
</dbReference>
<accession>A0ABR8X5Z3</accession>
<dbReference type="CDD" id="cd04496">
    <property type="entry name" value="SSB_OBF"/>
    <property type="match status" value="1"/>
</dbReference>
<feature type="region of interest" description="Disordered" evidence="4">
    <location>
        <begin position="129"/>
        <end position="173"/>
    </location>
</feature>
<proteinExistence type="predicted"/>
<sequence length="173" mass="18418">MNDSITITGNIATEPQHKRTAAGVPITTFRVASGQRRYDRASDAWVDSETNFYSVSAFRGLAEHAFQSLRRGERVILNGRLRVRNWDNGTKSGTDVEIEADAIGHDLMWGTTTFVKAARAASAPSGDAAAADTWVAPGTPAGDATDAPATDPTWGTPGAEVGPREPADMETPF</sequence>
<protein>
    <recommendedName>
        <fullName evidence="3">Single-stranded DNA-binding protein</fullName>
    </recommendedName>
</protein>
<dbReference type="PROSITE" id="PS50935">
    <property type="entry name" value="SSB"/>
    <property type="match status" value="1"/>
</dbReference>
<gene>
    <name evidence="5" type="primary">ssb</name>
    <name evidence="5" type="ORF">H9622_13105</name>
</gene>
<dbReference type="RefSeq" id="WP_191766851.1">
    <property type="nucleotide sequence ID" value="NZ_JACSPM010000004.1"/>
</dbReference>
<evidence type="ECO:0000256" key="4">
    <source>
        <dbReference type="SAM" id="MobiDB-lite"/>
    </source>
</evidence>
<evidence type="ECO:0000256" key="1">
    <source>
        <dbReference type="ARBA" id="ARBA00023125"/>
    </source>
</evidence>
<evidence type="ECO:0000256" key="3">
    <source>
        <dbReference type="RuleBase" id="RU000524"/>
    </source>
</evidence>
<keyword evidence="6" id="KW-1185">Reference proteome</keyword>
<dbReference type="NCBIfam" id="TIGR00621">
    <property type="entry name" value="ssb"/>
    <property type="match status" value="1"/>
</dbReference>
<organism evidence="5 6">
    <name type="scientific">Microbacterium gallinarum</name>
    <dbReference type="NCBI Taxonomy" id="2762209"/>
    <lineage>
        <taxon>Bacteria</taxon>
        <taxon>Bacillati</taxon>
        <taxon>Actinomycetota</taxon>
        <taxon>Actinomycetes</taxon>
        <taxon>Micrococcales</taxon>
        <taxon>Microbacteriaceae</taxon>
        <taxon>Microbacterium</taxon>
    </lineage>
</organism>
<dbReference type="Proteomes" id="UP000602532">
    <property type="component" value="Unassembled WGS sequence"/>
</dbReference>
<dbReference type="InterPro" id="IPR011344">
    <property type="entry name" value="ssDNA-bd"/>
</dbReference>
<dbReference type="GO" id="GO:0003677">
    <property type="term" value="F:DNA binding"/>
    <property type="evidence" value="ECO:0007669"/>
    <property type="project" value="UniProtKB-KW"/>
</dbReference>
<dbReference type="SUPFAM" id="SSF50249">
    <property type="entry name" value="Nucleic acid-binding proteins"/>
    <property type="match status" value="1"/>
</dbReference>
<evidence type="ECO:0000256" key="2">
    <source>
        <dbReference type="PROSITE-ProRule" id="PRU00252"/>
    </source>
</evidence>
<keyword evidence="1 2" id="KW-0238">DNA-binding</keyword>
<dbReference type="Pfam" id="PF00436">
    <property type="entry name" value="SSB"/>
    <property type="match status" value="1"/>
</dbReference>
<name>A0ABR8X5Z3_9MICO</name>
<dbReference type="PANTHER" id="PTHR10302">
    <property type="entry name" value="SINGLE-STRANDED DNA-BINDING PROTEIN"/>
    <property type="match status" value="1"/>
</dbReference>
<reference evidence="5 6" key="1">
    <citation type="submission" date="2020-08" db="EMBL/GenBank/DDBJ databases">
        <title>A Genomic Blueprint of the Chicken Gut Microbiome.</title>
        <authorList>
            <person name="Gilroy R."/>
            <person name="Ravi A."/>
            <person name="Getino M."/>
            <person name="Pursley I."/>
            <person name="Horton D.L."/>
            <person name="Alikhan N.-F."/>
            <person name="Baker D."/>
            <person name="Gharbi K."/>
            <person name="Hall N."/>
            <person name="Watson M."/>
            <person name="Adriaenssens E.M."/>
            <person name="Foster-Nyarko E."/>
            <person name="Jarju S."/>
            <person name="Secka A."/>
            <person name="Antonio M."/>
            <person name="Oren A."/>
            <person name="Chaudhuri R."/>
            <person name="La Ragione R.M."/>
            <person name="Hildebrand F."/>
            <person name="Pallen M.J."/>
        </authorList>
    </citation>
    <scope>NUCLEOTIDE SEQUENCE [LARGE SCALE GENOMIC DNA]</scope>
    <source>
        <strain evidence="5 6">Sa1CUA4</strain>
    </source>
</reference>
<evidence type="ECO:0000313" key="6">
    <source>
        <dbReference type="Proteomes" id="UP000602532"/>
    </source>
</evidence>